<dbReference type="EMBL" id="CP013023">
    <property type="protein sequence ID" value="ANF96159.1"/>
    <property type="molecule type" value="Genomic_DNA"/>
</dbReference>
<dbReference type="SUPFAM" id="SSF55781">
    <property type="entry name" value="GAF domain-like"/>
    <property type="match status" value="1"/>
</dbReference>
<dbReference type="InterPro" id="IPR036097">
    <property type="entry name" value="HisK_dim/P_sf"/>
</dbReference>
<dbReference type="SMART" id="SM00448">
    <property type="entry name" value="REC"/>
    <property type="match status" value="1"/>
</dbReference>
<keyword evidence="8" id="KW-0067">ATP-binding</keyword>
<dbReference type="InterPro" id="IPR001789">
    <property type="entry name" value="Sig_transdc_resp-reg_receiver"/>
</dbReference>
<keyword evidence="6" id="KW-0547">Nucleotide-binding</keyword>
<dbReference type="OrthoDB" id="2676347at2"/>
<dbReference type="Gene3D" id="3.40.50.2300">
    <property type="match status" value="1"/>
</dbReference>
<evidence type="ECO:0000256" key="3">
    <source>
        <dbReference type="ARBA" id="ARBA00012438"/>
    </source>
</evidence>
<keyword evidence="9" id="KW-0902">Two-component regulatory system</keyword>
<dbReference type="CDD" id="cd16922">
    <property type="entry name" value="HATPase_EvgS-ArcB-TorS-like"/>
    <property type="match status" value="1"/>
</dbReference>
<keyword evidence="4 11" id="KW-0597">Phosphoprotein</keyword>
<reference evidence="16" key="1">
    <citation type="submission" date="2015-10" db="EMBL/GenBank/DDBJ databases">
        <title>Genome of Paenibacillus bovis sp. nov.</title>
        <authorList>
            <person name="Wu Z."/>
            <person name="Gao C."/>
            <person name="Liu Z."/>
            <person name="Zheng H."/>
        </authorList>
    </citation>
    <scope>NUCLEOTIDE SEQUENCE [LARGE SCALE GENOMIC DNA]</scope>
    <source>
        <strain evidence="16">BD3526</strain>
    </source>
</reference>
<dbReference type="InterPro" id="IPR003661">
    <property type="entry name" value="HisK_dim/P_dom"/>
</dbReference>
<keyword evidence="7" id="KW-0418">Kinase</keyword>
<organism evidence="15 16">
    <name type="scientific">Paenibacillus bovis</name>
    <dbReference type="NCBI Taxonomy" id="1616788"/>
    <lineage>
        <taxon>Bacteria</taxon>
        <taxon>Bacillati</taxon>
        <taxon>Bacillota</taxon>
        <taxon>Bacilli</taxon>
        <taxon>Bacillales</taxon>
        <taxon>Paenibacillaceae</taxon>
        <taxon>Paenibacillus</taxon>
    </lineage>
</organism>
<dbReference type="PROSITE" id="PS50109">
    <property type="entry name" value="HIS_KIN"/>
    <property type="match status" value="1"/>
</dbReference>
<dbReference type="Proteomes" id="UP000078148">
    <property type="component" value="Chromosome"/>
</dbReference>
<dbReference type="CDD" id="cd00156">
    <property type="entry name" value="REC"/>
    <property type="match status" value="1"/>
</dbReference>
<dbReference type="GO" id="GO:0000155">
    <property type="term" value="F:phosphorelay sensor kinase activity"/>
    <property type="evidence" value="ECO:0007669"/>
    <property type="project" value="InterPro"/>
</dbReference>
<dbReference type="SUPFAM" id="SSF47384">
    <property type="entry name" value="Homodimeric domain of signal transducing histidine kinase"/>
    <property type="match status" value="1"/>
</dbReference>
<dbReference type="PROSITE" id="PS50110">
    <property type="entry name" value="RESPONSE_REGULATORY"/>
    <property type="match status" value="1"/>
</dbReference>
<name>A0A172ZF63_9BACL</name>
<comment type="similarity">
    <text evidence="2">In the N-terminal section; belongs to the phytochrome family.</text>
</comment>
<dbReference type="PRINTS" id="PR00344">
    <property type="entry name" value="BCTRLSENSOR"/>
</dbReference>
<dbReference type="Pfam" id="PF00512">
    <property type="entry name" value="HisKA"/>
    <property type="match status" value="1"/>
</dbReference>
<evidence type="ECO:0000256" key="6">
    <source>
        <dbReference type="ARBA" id="ARBA00022741"/>
    </source>
</evidence>
<dbReference type="InterPro" id="IPR005467">
    <property type="entry name" value="His_kinase_dom"/>
</dbReference>
<dbReference type="SUPFAM" id="SSF52172">
    <property type="entry name" value="CheY-like"/>
    <property type="match status" value="1"/>
</dbReference>
<feature type="domain" description="Response regulatory" evidence="14">
    <location>
        <begin position="431"/>
        <end position="547"/>
    </location>
</feature>
<dbReference type="Gene3D" id="3.30.450.40">
    <property type="match status" value="1"/>
</dbReference>
<dbReference type="STRING" id="1616788.AR543_09220"/>
<proteinExistence type="inferred from homology"/>
<keyword evidence="12" id="KW-0175">Coiled coil</keyword>
<feature type="domain" description="Histidine kinase" evidence="13">
    <location>
        <begin position="194"/>
        <end position="414"/>
    </location>
</feature>
<evidence type="ECO:0000313" key="16">
    <source>
        <dbReference type="Proteomes" id="UP000078148"/>
    </source>
</evidence>
<evidence type="ECO:0000256" key="9">
    <source>
        <dbReference type="ARBA" id="ARBA00023012"/>
    </source>
</evidence>
<evidence type="ECO:0000256" key="11">
    <source>
        <dbReference type="PROSITE-ProRule" id="PRU00169"/>
    </source>
</evidence>
<accession>A0A172ZF63</accession>
<dbReference type="SMART" id="SM00388">
    <property type="entry name" value="HisKA"/>
    <property type="match status" value="1"/>
</dbReference>
<dbReference type="InterPro" id="IPR003018">
    <property type="entry name" value="GAF"/>
</dbReference>
<dbReference type="FunFam" id="3.30.565.10:FF:000010">
    <property type="entry name" value="Sensor histidine kinase RcsC"/>
    <property type="match status" value="1"/>
</dbReference>
<feature type="modified residue" description="4-aspartylphosphate" evidence="11">
    <location>
        <position position="481"/>
    </location>
</feature>
<dbReference type="InterPro" id="IPR003594">
    <property type="entry name" value="HATPase_dom"/>
</dbReference>
<dbReference type="Pfam" id="PF01590">
    <property type="entry name" value="GAF"/>
    <property type="match status" value="1"/>
</dbReference>
<dbReference type="SUPFAM" id="SSF55874">
    <property type="entry name" value="ATPase domain of HSP90 chaperone/DNA topoisomerase II/histidine kinase"/>
    <property type="match status" value="1"/>
</dbReference>
<dbReference type="GO" id="GO:0005524">
    <property type="term" value="F:ATP binding"/>
    <property type="evidence" value="ECO:0007669"/>
    <property type="project" value="UniProtKB-KW"/>
</dbReference>
<reference evidence="15 16" key="2">
    <citation type="journal article" date="2016" name="Int. J. Syst. Evol. Microbiol.">
        <title>Paenibacillus bovis sp. nov., isolated from raw yak (Bos grunniens) milk.</title>
        <authorList>
            <person name="Gao C."/>
            <person name="Han J."/>
            <person name="Liu Z."/>
            <person name="Xu X."/>
            <person name="Hang F."/>
            <person name="Wu Z."/>
        </authorList>
    </citation>
    <scope>NUCLEOTIDE SEQUENCE [LARGE SCALE GENOMIC DNA]</scope>
    <source>
        <strain evidence="15 16">BD3526</strain>
    </source>
</reference>
<keyword evidence="5" id="KW-0808">Transferase</keyword>
<evidence type="ECO:0000256" key="5">
    <source>
        <dbReference type="ARBA" id="ARBA00022679"/>
    </source>
</evidence>
<evidence type="ECO:0000259" key="14">
    <source>
        <dbReference type="PROSITE" id="PS50110"/>
    </source>
</evidence>
<evidence type="ECO:0000256" key="12">
    <source>
        <dbReference type="SAM" id="Coils"/>
    </source>
</evidence>
<dbReference type="InterPro" id="IPR029016">
    <property type="entry name" value="GAF-like_dom_sf"/>
</dbReference>
<dbReference type="CDD" id="cd00082">
    <property type="entry name" value="HisKA"/>
    <property type="match status" value="1"/>
</dbReference>
<dbReference type="InterPro" id="IPR036890">
    <property type="entry name" value="HATPase_C_sf"/>
</dbReference>
<evidence type="ECO:0000256" key="10">
    <source>
        <dbReference type="ARBA" id="ARBA00074306"/>
    </source>
</evidence>
<dbReference type="InterPro" id="IPR011006">
    <property type="entry name" value="CheY-like_superfamily"/>
</dbReference>
<dbReference type="AlphaFoldDB" id="A0A172ZF63"/>
<sequence>MIQKLFFDNVVDAARHITDMLSSMLNVSTIFVASNDGTTNHILKAFNRDEVLVEEGVRLPLKDTYCSFVSRKAVYISHTLTHPYTCEMPVTASTGDHSFIGFPVLLQNGESFGTVCAMHTPGYVFSKSEVKTMHSMAIFLSYVVELESRLEQQIELNDDLLQDHQQVTVQLDDLQQQKEEVDLQLQYKSDTMAILSHEIRNPLNGIMSMVDMLEPTPLNPEQRSHLDIIRKSGHTLIELLDNVLDFSKMEAGKMQVDMELFDLPALVEESTYLFAAKAMERNIEIIMEIEDNIPILYGDTRKIRQILINLISNAIKFTHEGDVHVQARLLPQEASDQVSVKFSVTDTGIGIDDQQLDQLFERYTRVHDREGQYKGTGLGLLICRQLVELMDGQIVVSSVKGQGSTFSFVLTLPRHEFSVPTFRQPILQGKRMLVVDDNIKSLQWIARLAEDWDIQLTSTDSLQDMLQRLTEGQNFDMIVIDHELIITGESAVYRQQIENLQKIYNIPVILLTSVGMTMDTSLRAWSKSVVSKPVRRSYLLNALIFALTDTKSNTAFSS</sequence>
<evidence type="ECO:0000256" key="8">
    <source>
        <dbReference type="ARBA" id="ARBA00022840"/>
    </source>
</evidence>
<dbReference type="KEGG" id="pbv:AR543_09220"/>
<evidence type="ECO:0000256" key="7">
    <source>
        <dbReference type="ARBA" id="ARBA00022777"/>
    </source>
</evidence>
<keyword evidence="16" id="KW-1185">Reference proteome</keyword>
<evidence type="ECO:0000313" key="15">
    <source>
        <dbReference type="EMBL" id="ANF96159.1"/>
    </source>
</evidence>
<evidence type="ECO:0000259" key="13">
    <source>
        <dbReference type="PROSITE" id="PS50109"/>
    </source>
</evidence>
<dbReference type="PANTHER" id="PTHR45339:SF1">
    <property type="entry name" value="HYBRID SIGNAL TRANSDUCTION HISTIDINE KINASE J"/>
    <property type="match status" value="1"/>
</dbReference>
<feature type="coiled-coil region" evidence="12">
    <location>
        <begin position="143"/>
        <end position="184"/>
    </location>
</feature>
<dbReference type="RefSeq" id="WP_060533771.1">
    <property type="nucleotide sequence ID" value="NZ_CP013023.1"/>
</dbReference>
<protein>
    <recommendedName>
        <fullName evidence="10">Circadian input-output histidine kinase CikA</fullName>
        <ecNumber evidence="3">2.7.13.3</ecNumber>
    </recommendedName>
</protein>
<evidence type="ECO:0000256" key="2">
    <source>
        <dbReference type="ARBA" id="ARBA00006402"/>
    </source>
</evidence>
<dbReference type="EC" id="2.7.13.3" evidence="3"/>
<dbReference type="PANTHER" id="PTHR45339">
    <property type="entry name" value="HYBRID SIGNAL TRANSDUCTION HISTIDINE KINASE J"/>
    <property type="match status" value="1"/>
</dbReference>
<evidence type="ECO:0000256" key="4">
    <source>
        <dbReference type="ARBA" id="ARBA00022553"/>
    </source>
</evidence>
<dbReference type="Gene3D" id="1.10.287.130">
    <property type="match status" value="1"/>
</dbReference>
<dbReference type="Gene3D" id="3.30.565.10">
    <property type="entry name" value="Histidine kinase-like ATPase, C-terminal domain"/>
    <property type="match status" value="1"/>
</dbReference>
<evidence type="ECO:0000256" key="1">
    <source>
        <dbReference type="ARBA" id="ARBA00000085"/>
    </source>
</evidence>
<dbReference type="Pfam" id="PF02518">
    <property type="entry name" value="HATPase_c"/>
    <property type="match status" value="1"/>
</dbReference>
<comment type="catalytic activity">
    <reaction evidence="1">
        <text>ATP + protein L-histidine = ADP + protein N-phospho-L-histidine.</text>
        <dbReference type="EC" id="2.7.13.3"/>
    </reaction>
</comment>
<dbReference type="SMART" id="SM00387">
    <property type="entry name" value="HATPase_c"/>
    <property type="match status" value="1"/>
</dbReference>
<gene>
    <name evidence="15" type="ORF">AR543_09220</name>
</gene>
<dbReference type="InterPro" id="IPR004358">
    <property type="entry name" value="Sig_transdc_His_kin-like_C"/>
</dbReference>